<dbReference type="InterPro" id="IPR002376">
    <property type="entry name" value="Formyl_transf_N"/>
</dbReference>
<evidence type="ECO:0000256" key="4">
    <source>
        <dbReference type="ARBA" id="ARBA00022917"/>
    </source>
</evidence>
<comment type="similarity">
    <text evidence="1 5">Belongs to the Fmt family.</text>
</comment>
<dbReference type="HAMAP" id="MF_00182">
    <property type="entry name" value="Formyl_trans"/>
    <property type="match status" value="1"/>
</dbReference>
<proteinExistence type="inferred from homology"/>
<dbReference type="GO" id="GO:0004479">
    <property type="term" value="F:methionyl-tRNA formyltransferase activity"/>
    <property type="evidence" value="ECO:0007669"/>
    <property type="project" value="UniProtKB-EC"/>
</dbReference>
<dbReference type="InterPro" id="IPR041711">
    <property type="entry name" value="Met-tRNA-FMT_N"/>
</dbReference>
<feature type="domain" description="Formyl transferase N-terminal" evidence="7">
    <location>
        <begin position="1"/>
        <end position="184"/>
    </location>
</feature>
<dbReference type="Gene3D" id="3.40.50.12230">
    <property type="match status" value="1"/>
</dbReference>
<evidence type="ECO:0000313" key="10">
    <source>
        <dbReference type="Proteomes" id="UP001596527"/>
    </source>
</evidence>
<feature type="binding site" evidence="5">
    <location>
        <begin position="114"/>
        <end position="117"/>
    </location>
    <ligand>
        <name>(6S)-5,6,7,8-tetrahydrofolate</name>
        <dbReference type="ChEBI" id="CHEBI:57453"/>
    </ligand>
</feature>
<keyword evidence="10" id="KW-1185">Reference proteome</keyword>
<evidence type="ECO:0000256" key="6">
    <source>
        <dbReference type="SAM" id="MobiDB-lite"/>
    </source>
</evidence>
<dbReference type="EMBL" id="JBHTEF010000001">
    <property type="protein sequence ID" value="MFC7580414.1"/>
    <property type="molecule type" value="Genomic_DNA"/>
</dbReference>
<evidence type="ECO:0000256" key="5">
    <source>
        <dbReference type="HAMAP-Rule" id="MF_00182"/>
    </source>
</evidence>
<organism evidence="9 10">
    <name type="scientific">Schaalia naturae</name>
    <dbReference type="NCBI Taxonomy" id="635203"/>
    <lineage>
        <taxon>Bacteria</taxon>
        <taxon>Bacillati</taxon>
        <taxon>Actinomycetota</taxon>
        <taxon>Actinomycetes</taxon>
        <taxon>Actinomycetales</taxon>
        <taxon>Actinomycetaceae</taxon>
        <taxon>Schaalia</taxon>
    </lineage>
</organism>
<dbReference type="PANTHER" id="PTHR11138">
    <property type="entry name" value="METHIONYL-TRNA FORMYLTRANSFERASE"/>
    <property type="match status" value="1"/>
</dbReference>
<feature type="region of interest" description="Disordered" evidence="6">
    <location>
        <begin position="312"/>
        <end position="337"/>
    </location>
</feature>
<dbReference type="InterPro" id="IPR005794">
    <property type="entry name" value="Fmt"/>
</dbReference>
<reference evidence="10" key="1">
    <citation type="journal article" date="2019" name="Int. J. Syst. Evol. Microbiol.">
        <title>The Global Catalogue of Microorganisms (GCM) 10K type strain sequencing project: providing services to taxonomists for standard genome sequencing and annotation.</title>
        <authorList>
            <consortium name="The Broad Institute Genomics Platform"/>
            <consortium name="The Broad Institute Genome Sequencing Center for Infectious Disease"/>
            <person name="Wu L."/>
            <person name="Ma J."/>
        </authorList>
    </citation>
    <scope>NUCLEOTIDE SEQUENCE [LARGE SCALE GENOMIC DNA]</scope>
    <source>
        <strain evidence="10">CCUG 56698</strain>
    </source>
</reference>
<dbReference type="CDD" id="cd08704">
    <property type="entry name" value="Met_tRNA_FMT_C"/>
    <property type="match status" value="1"/>
</dbReference>
<dbReference type="InterPro" id="IPR036477">
    <property type="entry name" value="Formyl_transf_N_sf"/>
</dbReference>
<dbReference type="SUPFAM" id="SSF53328">
    <property type="entry name" value="Formyltransferase"/>
    <property type="match status" value="1"/>
</dbReference>
<evidence type="ECO:0000256" key="1">
    <source>
        <dbReference type="ARBA" id="ARBA00010699"/>
    </source>
</evidence>
<evidence type="ECO:0000259" key="7">
    <source>
        <dbReference type="Pfam" id="PF00551"/>
    </source>
</evidence>
<dbReference type="Pfam" id="PF00551">
    <property type="entry name" value="Formyl_trans_N"/>
    <property type="match status" value="1"/>
</dbReference>
<comment type="catalytic activity">
    <reaction evidence="5">
        <text>L-methionyl-tRNA(fMet) + (6R)-10-formyltetrahydrofolate = N-formyl-L-methionyl-tRNA(fMet) + (6S)-5,6,7,8-tetrahydrofolate + H(+)</text>
        <dbReference type="Rhea" id="RHEA:24380"/>
        <dbReference type="Rhea" id="RHEA-COMP:9952"/>
        <dbReference type="Rhea" id="RHEA-COMP:9953"/>
        <dbReference type="ChEBI" id="CHEBI:15378"/>
        <dbReference type="ChEBI" id="CHEBI:57453"/>
        <dbReference type="ChEBI" id="CHEBI:78530"/>
        <dbReference type="ChEBI" id="CHEBI:78844"/>
        <dbReference type="ChEBI" id="CHEBI:195366"/>
        <dbReference type="EC" id="2.1.2.9"/>
    </reaction>
</comment>
<evidence type="ECO:0000256" key="3">
    <source>
        <dbReference type="ARBA" id="ARBA00022679"/>
    </source>
</evidence>
<dbReference type="Proteomes" id="UP001596527">
    <property type="component" value="Unassembled WGS sequence"/>
</dbReference>
<protein>
    <recommendedName>
        <fullName evidence="2 5">Methionyl-tRNA formyltransferase</fullName>
        <ecNumber evidence="2 5">2.1.2.9</ecNumber>
    </recommendedName>
</protein>
<dbReference type="PANTHER" id="PTHR11138:SF5">
    <property type="entry name" value="METHIONYL-TRNA FORMYLTRANSFERASE, MITOCHONDRIAL"/>
    <property type="match status" value="1"/>
</dbReference>
<comment type="caution">
    <text evidence="9">The sequence shown here is derived from an EMBL/GenBank/DDBJ whole genome shotgun (WGS) entry which is preliminary data.</text>
</comment>
<dbReference type="CDD" id="cd08646">
    <property type="entry name" value="FMT_core_Met-tRNA-FMT_N"/>
    <property type="match status" value="1"/>
</dbReference>
<dbReference type="RefSeq" id="WP_380972394.1">
    <property type="nucleotide sequence ID" value="NZ_JBHTEF010000001.1"/>
</dbReference>
<evidence type="ECO:0000256" key="2">
    <source>
        <dbReference type="ARBA" id="ARBA00012261"/>
    </source>
</evidence>
<gene>
    <name evidence="5" type="primary">fmt</name>
    <name evidence="9" type="ORF">ACFQWG_04155</name>
</gene>
<dbReference type="Pfam" id="PF02911">
    <property type="entry name" value="Formyl_trans_C"/>
    <property type="match status" value="1"/>
</dbReference>
<evidence type="ECO:0000259" key="8">
    <source>
        <dbReference type="Pfam" id="PF02911"/>
    </source>
</evidence>
<dbReference type="InterPro" id="IPR011034">
    <property type="entry name" value="Formyl_transferase-like_C_sf"/>
</dbReference>
<dbReference type="EC" id="2.1.2.9" evidence="2 5"/>
<dbReference type="InterPro" id="IPR044135">
    <property type="entry name" value="Met-tRNA-FMT_C"/>
</dbReference>
<feature type="domain" description="Formyl transferase C-terminal" evidence="8">
    <location>
        <begin position="212"/>
        <end position="310"/>
    </location>
</feature>
<keyword evidence="4 5" id="KW-0648">Protein biosynthesis</keyword>
<comment type="function">
    <text evidence="5">Attaches a formyl group to the free amino group of methionyl-tRNA(fMet). The formyl group appears to play a dual role in the initiator identity of N-formylmethionyl-tRNA by promoting its recognition by IF2 and preventing the misappropriation of this tRNA by the elongation apparatus.</text>
</comment>
<keyword evidence="3 5" id="KW-0808">Transferase</keyword>
<evidence type="ECO:0000313" key="9">
    <source>
        <dbReference type="EMBL" id="MFC7580414.1"/>
    </source>
</evidence>
<dbReference type="SUPFAM" id="SSF50486">
    <property type="entry name" value="FMT C-terminal domain-like"/>
    <property type="match status" value="1"/>
</dbReference>
<accession>A0ABW2SKM4</accession>
<sequence length="337" mass="35183">MRIIFAGTPDAAVPTLLALLASAHEVAAVLTRPPARSGRGRALRPSPVAEVAHDRGIPVVEASTLREDGAAGSAARAAVRGARADLGVVVAYGALIPQEVLDIPPLGWINLHFSDLPRWRGAAPVQWALLAGDARTASSVFQLEAGLDTGAVLSRLPVAIGRETAGELLARMADLGSRQVVEAVDALEAGTARPAPQNIGDHGERITRARRLTHGDGFVDFSSPAEEVDRRIRAVTPNPGAWTTLPDGRRLALGPVEPVPHSPTLARGAGRLVLSRQRVEVACARGAVRLGQVAPAGRGWMDAAAWSRGARLEDGARLGATPSQEPRPGSPDRAGSR</sequence>
<dbReference type="InterPro" id="IPR005793">
    <property type="entry name" value="Formyl_trans_C"/>
</dbReference>
<name>A0ABW2SKM4_9ACTO</name>